<evidence type="ECO:0000256" key="2">
    <source>
        <dbReference type="ARBA" id="ARBA00004496"/>
    </source>
</evidence>
<evidence type="ECO:0000256" key="3">
    <source>
        <dbReference type="ARBA" id="ARBA00009834"/>
    </source>
</evidence>
<dbReference type="InterPro" id="IPR040608">
    <property type="entry name" value="Snf8/Vps36"/>
</dbReference>
<dbReference type="GO" id="GO:0043328">
    <property type="term" value="P:protein transport to vacuole involved in ubiquitin-dependent protein catabolic process via the multivesicular body sorting pathway"/>
    <property type="evidence" value="ECO:0007669"/>
    <property type="project" value="EnsemblFungi"/>
</dbReference>
<evidence type="ECO:0000256" key="1">
    <source>
        <dbReference type="ARBA" id="ARBA00004481"/>
    </source>
</evidence>
<dbReference type="GO" id="GO:0000122">
    <property type="term" value="P:negative regulation of transcription by RNA polymerase II"/>
    <property type="evidence" value="ECO:0007669"/>
    <property type="project" value="EnsemblFungi"/>
</dbReference>
<protein>
    <recommendedName>
        <fullName evidence="9">Vacuolar-sorting protein SNF8</fullName>
    </recommendedName>
</protein>
<keyword evidence="11" id="KW-1185">Reference proteome</keyword>
<dbReference type="GO" id="GO:0006623">
    <property type="term" value="P:protein targeting to vacuole"/>
    <property type="evidence" value="ECO:0007669"/>
    <property type="project" value="EnsemblFungi"/>
</dbReference>
<dbReference type="OrthoDB" id="283883at2759"/>
<dbReference type="Gene3D" id="1.10.10.10">
    <property type="entry name" value="Winged helix-like DNA-binding domain superfamily/Winged helix DNA-binding domain"/>
    <property type="match status" value="2"/>
</dbReference>
<sequence length="234" mass="26895">MRHGLAAFNAERSEHYEATATLLSRQNRELDLQLNAFQEKLVDFAKDHNSELKANPDFRVKFIKMCSSIGIDPICLFDKERHLFDVNDYFYEICVKVIELCRHTQDLNGGVISFDELHKGHFQQLKVDMADLQKAVEMLETLDGGLEVFTIKNKKYLRSVPNELTNDHTKILEVCSVLGYASVSLLRINMDWMPVRSDAVLKEMVAKGMLWVDGQAAGETIYWDPAWIVRSHDD</sequence>
<proteinExistence type="inferred from homology"/>
<dbReference type="PIRSF" id="PIRSF017215">
    <property type="entry name" value="ESCRT2_Vps22"/>
    <property type="match status" value="1"/>
</dbReference>
<evidence type="ECO:0000313" key="10">
    <source>
        <dbReference type="EMBL" id="SCU78713.1"/>
    </source>
</evidence>
<dbReference type="PANTHER" id="PTHR12806">
    <property type="entry name" value="EAP30 SUBUNIT OF ELL COMPLEX"/>
    <property type="match status" value="1"/>
</dbReference>
<evidence type="ECO:0000256" key="6">
    <source>
        <dbReference type="ARBA" id="ARBA00022753"/>
    </source>
</evidence>
<evidence type="ECO:0000313" key="11">
    <source>
        <dbReference type="Proteomes" id="UP000190274"/>
    </source>
</evidence>
<gene>
    <name evidence="10" type="ORF">LADA_0A07074G</name>
</gene>
<dbReference type="PANTHER" id="PTHR12806:SF0">
    <property type="entry name" value="VACUOLAR-SORTING PROTEIN SNF8"/>
    <property type="match status" value="1"/>
</dbReference>
<dbReference type="SUPFAM" id="SSF46785">
    <property type="entry name" value="Winged helix' DNA-binding domain"/>
    <property type="match status" value="2"/>
</dbReference>
<keyword evidence="5" id="KW-0963">Cytoplasm</keyword>
<evidence type="ECO:0000256" key="7">
    <source>
        <dbReference type="ARBA" id="ARBA00022927"/>
    </source>
</evidence>
<dbReference type="InterPro" id="IPR016689">
    <property type="entry name" value="ESCRT-2_cplx_Snf8"/>
</dbReference>
<dbReference type="FunFam" id="1.10.10.10:FF:000397">
    <property type="entry name" value="Vacuolar-sorting protein SNF8"/>
    <property type="match status" value="1"/>
</dbReference>
<evidence type="ECO:0000256" key="9">
    <source>
        <dbReference type="PIRNR" id="PIRNR017215"/>
    </source>
</evidence>
<dbReference type="GO" id="GO:0000742">
    <property type="term" value="P:karyogamy involved in conjugation with cellular fusion"/>
    <property type="evidence" value="ECO:0007669"/>
    <property type="project" value="EnsemblFungi"/>
</dbReference>
<keyword evidence="7 9" id="KW-0653">Protein transport</keyword>
<evidence type="ECO:0000256" key="8">
    <source>
        <dbReference type="ARBA" id="ARBA00023136"/>
    </source>
</evidence>
<dbReference type="STRING" id="1266660.A0A1G4IQC4"/>
<dbReference type="InterPro" id="IPR036390">
    <property type="entry name" value="WH_DNA-bd_sf"/>
</dbReference>
<reference evidence="10 11" key="1">
    <citation type="submission" date="2016-03" db="EMBL/GenBank/DDBJ databases">
        <authorList>
            <person name="Devillers H."/>
        </authorList>
    </citation>
    <scope>NUCLEOTIDE SEQUENCE [LARGE SCALE GENOMIC DNA]</scope>
    <source>
        <strain evidence="10">CBS 10888</strain>
    </source>
</reference>
<comment type="subcellular location">
    <subcellularLocation>
        <location evidence="2">Cytoplasm</location>
    </subcellularLocation>
    <subcellularLocation>
        <location evidence="1">Endosome membrane</location>
        <topology evidence="1">Peripheral membrane protein</topology>
    </subcellularLocation>
</comment>
<name>A0A1G4IQC4_9SACH</name>
<organism evidence="10 11">
    <name type="scientific">Lachancea dasiensis</name>
    <dbReference type="NCBI Taxonomy" id="1072105"/>
    <lineage>
        <taxon>Eukaryota</taxon>
        <taxon>Fungi</taxon>
        <taxon>Dikarya</taxon>
        <taxon>Ascomycota</taxon>
        <taxon>Saccharomycotina</taxon>
        <taxon>Saccharomycetes</taxon>
        <taxon>Saccharomycetales</taxon>
        <taxon>Saccharomycetaceae</taxon>
        <taxon>Lachancea</taxon>
    </lineage>
</organism>
<comment type="function">
    <text evidence="9">Component of the endosomal sorting complex required for transport II (ESCRT-II), which is required for multivesicular body (MVB) formation and sorting of endosomal cargo proteins into MVBs.</text>
</comment>
<comment type="subunit">
    <text evidence="9">Component of the endosomal sorting complex required for transport II (ESCRT-II).</text>
</comment>
<dbReference type="InterPro" id="IPR036388">
    <property type="entry name" value="WH-like_DNA-bd_sf"/>
</dbReference>
<dbReference type="Gene3D" id="6.10.140.180">
    <property type="match status" value="1"/>
</dbReference>
<dbReference type="EMBL" id="LT598460">
    <property type="protein sequence ID" value="SCU78713.1"/>
    <property type="molecule type" value="Genomic_DNA"/>
</dbReference>
<comment type="similarity">
    <text evidence="3 9">Belongs to the SNF8 family.</text>
</comment>
<dbReference type="GO" id="GO:1904669">
    <property type="term" value="P:ATP export"/>
    <property type="evidence" value="ECO:0007669"/>
    <property type="project" value="EnsemblFungi"/>
</dbReference>
<keyword evidence="4 9" id="KW-0813">Transport</keyword>
<evidence type="ECO:0000256" key="5">
    <source>
        <dbReference type="ARBA" id="ARBA00022490"/>
    </source>
</evidence>
<accession>A0A1G4IQC4</accession>
<dbReference type="GO" id="GO:0000814">
    <property type="term" value="C:ESCRT II complex"/>
    <property type="evidence" value="ECO:0007669"/>
    <property type="project" value="UniProtKB-UniRule"/>
</dbReference>
<evidence type="ECO:0000256" key="4">
    <source>
        <dbReference type="ARBA" id="ARBA00022448"/>
    </source>
</evidence>
<dbReference type="Pfam" id="PF04157">
    <property type="entry name" value="EAP30"/>
    <property type="match status" value="1"/>
</dbReference>
<keyword evidence="6" id="KW-0967">Endosome</keyword>
<dbReference type="AlphaFoldDB" id="A0A1G4IQC4"/>
<keyword evidence="8" id="KW-0472">Membrane</keyword>
<dbReference type="Proteomes" id="UP000190274">
    <property type="component" value="Chromosome A"/>
</dbReference>
<dbReference type="GO" id="GO:0016604">
    <property type="term" value="C:nuclear body"/>
    <property type="evidence" value="ECO:0007669"/>
    <property type="project" value="EnsemblFungi"/>
</dbReference>